<protein>
    <submittedName>
        <fullName evidence="2">Uncharacterized protein</fullName>
    </submittedName>
</protein>
<comment type="caution">
    <text evidence="2">The sequence shown here is derived from an EMBL/GenBank/DDBJ whole genome shotgun (WGS) entry which is preliminary data.</text>
</comment>
<evidence type="ECO:0000313" key="2">
    <source>
        <dbReference type="EMBL" id="MFB9524978.1"/>
    </source>
</evidence>
<dbReference type="Proteomes" id="UP001589718">
    <property type="component" value="Unassembled WGS sequence"/>
</dbReference>
<accession>A0ABV5PQF6</accession>
<sequence length="239" mass="25002">MSAAISPGRAVLAAAAAAVLLAGCSEEPPPALEFGTAKPSGPRLDAQAPKGGSLPLAQWPDACEVLREEEIRAILPQAKDFQRDPIKVSVLNFNPLAKPAPGTTGEVPKGGCETEFGLPSTYESKQNSRITIVFQGLADPALVAEEYAEDLAYEVKNGTRSSAKGAEPFKDFKASLGPTGCFTKRSSGLVCHQGPYAFEVDGSSTADGVGPYAESSKNWREKVLIPVVRTLSARMPGGA</sequence>
<dbReference type="EMBL" id="JBHMCR010000028">
    <property type="protein sequence ID" value="MFB9524978.1"/>
    <property type="molecule type" value="Genomic_DNA"/>
</dbReference>
<evidence type="ECO:0000256" key="1">
    <source>
        <dbReference type="SAM" id="MobiDB-lite"/>
    </source>
</evidence>
<gene>
    <name evidence="2" type="ORF">ACFFTU_34095</name>
</gene>
<organism evidence="2 3">
    <name type="scientific">Streptomyces cremeus</name>
    <dbReference type="NCBI Taxonomy" id="66881"/>
    <lineage>
        <taxon>Bacteria</taxon>
        <taxon>Bacillati</taxon>
        <taxon>Actinomycetota</taxon>
        <taxon>Actinomycetes</taxon>
        <taxon>Kitasatosporales</taxon>
        <taxon>Streptomycetaceae</taxon>
        <taxon>Streptomyces</taxon>
    </lineage>
</organism>
<keyword evidence="3" id="KW-1185">Reference proteome</keyword>
<evidence type="ECO:0000313" key="3">
    <source>
        <dbReference type="Proteomes" id="UP001589718"/>
    </source>
</evidence>
<reference evidence="2 3" key="1">
    <citation type="submission" date="2024-09" db="EMBL/GenBank/DDBJ databases">
        <authorList>
            <person name="Sun Q."/>
            <person name="Mori K."/>
        </authorList>
    </citation>
    <scope>NUCLEOTIDE SEQUENCE [LARGE SCALE GENOMIC DNA]</scope>
    <source>
        <strain evidence="2 3">JCM 4362</strain>
    </source>
</reference>
<dbReference type="RefSeq" id="WP_345219596.1">
    <property type="nucleotide sequence ID" value="NZ_BAAAXE010000002.1"/>
</dbReference>
<proteinExistence type="predicted"/>
<feature type="region of interest" description="Disordered" evidence="1">
    <location>
        <begin position="31"/>
        <end position="51"/>
    </location>
</feature>
<name>A0ABV5PQF6_STRCM</name>